<organism evidence="2 3">
    <name type="scientific">Anas platyrhynchos</name>
    <name type="common">Mallard</name>
    <name type="synonym">Anas boschas</name>
    <dbReference type="NCBI Taxonomy" id="8839"/>
    <lineage>
        <taxon>Eukaryota</taxon>
        <taxon>Metazoa</taxon>
        <taxon>Chordata</taxon>
        <taxon>Craniata</taxon>
        <taxon>Vertebrata</taxon>
        <taxon>Euteleostomi</taxon>
        <taxon>Archelosauria</taxon>
        <taxon>Archosauria</taxon>
        <taxon>Dinosauria</taxon>
        <taxon>Saurischia</taxon>
        <taxon>Theropoda</taxon>
        <taxon>Coelurosauria</taxon>
        <taxon>Aves</taxon>
        <taxon>Neognathae</taxon>
        <taxon>Galloanserae</taxon>
        <taxon>Anseriformes</taxon>
        <taxon>Anatidae</taxon>
        <taxon>Anatinae</taxon>
        <taxon>Anas</taxon>
    </lineage>
</organism>
<dbReference type="EMBL" id="KB744685">
    <property type="protein sequence ID" value="EOA94596.1"/>
    <property type="molecule type" value="Genomic_DNA"/>
</dbReference>
<feature type="compositionally biased region" description="Basic and acidic residues" evidence="1">
    <location>
        <begin position="275"/>
        <end position="288"/>
    </location>
</feature>
<dbReference type="AlphaFoldDB" id="R0JC87"/>
<feature type="compositionally biased region" description="Basic and acidic residues" evidence="1">
    <location>
        <begin position="223"/>
        <end position="233"/>
    </location>
</feature>
<sequence length="467" mass="52765">MQQLLSCLKPGLPLPKLRLEVDLLEIFIADVNARKHWNTKYVTDKYHQFQFKKNEQATHKLESMEMHGSSLMRGNVNSWINTRIPAGRGPYLMGLRTGEPEEDSRFYPIDSYCDTATEACLSYEYLVAVNSKLQLMISVSKTMDTERASKAYMALMKATHISTSPVSFFSFPAKGWPNSDTIFMFVTAGLTLVPQPHREHRWHPNTAGPALQFPARLQAGTGKKTEKNWDKYRTQARRRGRYTPPRNQCVGCIWISLVPHKAPLSEITPKSKAARPGEEESSPDDHSKGAARPGEEESSPGSYNDHSKEEKLKATHLQYQLPVSGMQFFSMLENILKNMMETPAIRFMQSTSTKSSQLSKIVLTKSSFKPVWIVTGDLALLHTLHSSDCCQQQIRKDQHKVGAEGGEGRYFYSLSPPTRQKENSGAIMCVHSSLTLRTQEDSCHQQDASFAEQQTLVLQEGKRQILH</sequence>
<accession>R0JC87</accession>
<feature type="region of interest" description="Disordered" evidence="1">
    <location>
        <begin position="265"/>
        <end position="310"/>
    </location>
</feature>
<dbReference type="Proteomes" id="UP000296049">
    <property type="component" value="Unassembled WGS sequence"/>
</dbReference>
<name>R0JC87_ANAPL</name>
<protein>
    <submittedName>
        <fullName evidence="2">Uncharacterized protein</fullName>
    </submittedName>
</protein>
<evidence type="ECO:0000256" key="1">
    <source>
        <dbReference type="SAM" id="MobiDB-lite"/>
    </source>
</evidence>
<gene>
    <name evidence="2" type="ORF">Anapl_18968</name>
</gene>
<proteinExistence type="predicted"/>
<evidence type="ECO:0000313" key="3">
    <source>
        <dbReference type="Proteomes" id="UP000296049"/>
    </source>
</evidence>
<keyword evidence="3" id="KW-1185">Reference proteome</keyword>
<evidence type="ECO:0000313" key="2">
    <source>
        <dbReference type="EMBL" id="EOA94596.1"/>
    </source>
</evidence>
<feature type="region of interest" description="Disordered" evidence="1">
    <location>
        <begin position="219"/>
        <end position="243"/>
    </location>
</feature>
<reference evidence="3" key="1">
    <citation type="journal article" date="2013" name="Nat. Genet.">
        <title>The duck genome and transcriptome provide insight into an avian influenza virus reservoir species.</title>
        <authorList>
            <person name="Huang Y."/>
            <person name="Li Y."/>
            <person name="Burt D.W."/>
            <person name="Chen H."/>
            <person name="Zhang Y."/>
            <person name="Qian W."/>
            <person name="Kim H."/>
            <person name="Gan S."/>
            <person name="Zhao Y."/>
            <person name="Li J."/>
            <person name="Yi K."/>
            <person name="Feng H."/>
            <person name="Zhu P."/>
            <person name="Li B."/>
            <person name="Liu Q."/>
            <person name="Fairley S."/>
            <person name="Magor K.E."/>
            <person name="Du Z."/>
            <person name="Hu X."/>
            <person name="Goodman L."/>
            <person name="Tafer H."/>
            <person name="Vignal A."/>
            <person name="Lee T."/>
            <person name="Kim K.W."/>
            <person name="Sheng Z."/>
            <person name="An Y."/>
            <person name="Searle S."/>
            <person name="Herrero J."/>
            <person name="Groenen M.A."/>
            <person name="Crooijmans R.P."/>
            <person name="Faraut T."/>
            <person name="Cai Q."/>
            <person name="Webster R.G."/>
            <person name="Aldridge J.R."/>
            <person name="Warren W.C."/>
            <person name="Bartschat S."/>
            <person name="Kehr S."/>
            <person name="Marz M."/>
            <person name="Stadler P.F."/>
            <person name="Smith J."/>
            <person name="Kraus R.H."/>
            <person name="Zhao Y."/>
            <person name="Ren L."/>
            <person name="Fei J."/>
            <person name="Morisson M."/>
            <person name="Kaiser P."/>
            <person name="Griffin D.K."/>
            <person name="Rao M."/>
            <person name="Pitel F."/>
            <person name="Wang J."/>
            <person name="Li N."/>
        </authorList>
    </citation>
    <scope>NUCLEOTIDE SEQUENCE [LARGE SCALE GENOMIC DNA]</scope>
</reference>